<accession>A0ABS1J1I4</accession>
<dbReference type="InterPro" id="IPR035093">
    <property type="entry name" value="RelE/ParE_toxin_dom_sf"/>
</dbReference>
<protein>
    <submittedName>
        <fullName evidence="1">Type II toxin-antitoxin system YoeB family toxin</fullName>
    </submittedName>
</protein>
<sequence>MTDEHRLTYNLDSNDNLIIYTCKYHYEE</sequence>
<organism evidence="1 2">
    <name type="scientific">Catonella massiliensis</name>
    <dbReference type="NCBI Taxonomy" id="2799636"/>
    <lineage>
        <taxon>Bacteria</taxon>
        <taxon>Bacillati</taxon>
        <taxon>Bacillota</taxon>
        <taxon>Clostridia</taxon>
        <taxon>Lachnospirales</taxon>
        <taxon>Lachnospiraceae</taxon>
        <taxon>Catonella</taxon>
    </lineage>
</organism>
<name>A0ABS1J1I4_9FIRM</name>
<evidence type="ECO:0000313" key="2">
    <source>
        <dbReference type="Proteomes" id="UP000604730"/>
    </source>
</evidence>
<dbReference type="Proteomes" id="UP000604730">
    <property type="component" value="Unassembled WGS sequence"/>
</dbReference>
<comment type="caution">
    <text evidence="1">The sequence shown here is derived from an EMBL/GenBank/DDBJ whole genome shotgun (WGS) entry which is preliminary data.</text>
</comment>
<keyword evidence="2" id="KW-1185">Reference proteome</keyword>
<dbReference type="Gene3D" id="3.30.2310.20">
    <property type="entry name" value="RelE-like"/>
    <property type="match status" value="1"/>
</dbReference>
<dbReference type="EMBL" id="JAEPRJ010000001">
    <property type="protein sequence ID" value="MBK5898001.1"/>
    <property type="molecule type" value="Genomic_DNA"/>
</dbReference>
<gene>
    <name evidence="1" type="ORF">JJN12_09485</name>
</gene>
<reference evidence="1 2" key="1">
    <citation type="submission" date="2021-01" db="EMBL/GenBank/DDBJ databases">
        <title>Isolation and description of Catonella massiliensis sp. nov., a novel Catonella species, isolated from a stable periodontitis subject.</title>
        <authorList>
            <person name="Antezack A."/>
            <person name="Boxberger M."/>
            <person name="La Scola B."/>
            <person name="Monnet-Corti V."/>
        </authorList>
    </citation>
    <scope>NUCLEOTIDE SEQUENCE [LARGE SCALE GENOMIC DNA]</scope>
    <source>
        <strain evidence="1 2">Marseille-Q4567</strain>
    </source>
</reference>
<proteinExistence type="predicted"/>
<evidence type="ECO:0000313" key="1">
    <source>
        <dbReference type="EMBL" id="MBK5898001.1"/>
    </source>
</evidence>